<keyword evidence="2" id="KW-1185">Reference proteome</keyword>
<dbReference type="EMBL" id="MNCJ02000319">
    <property type="protein sequence ID" value="KAF5810404.1"/>
    <property type="molecule type" value="Genomic_DNA"/>
</dbReference>
<organism evidence="1 2">
    <name type="scientific">Helianthus annuus</name>
    <name type="common">Common sunflower</name>
    <dbReference type="NCBI Taxonomy" id="4232"/>
    <lineage>
        <taxon>Eukaryota</taxon>
        <taxon>Viridiplantae</taxon>
        <taxon>Streptophyta</taxon>
        <taxon>Embryophyta</taxon>
        <taxon>Tracheophyta</taxon>
        <taxon>Spermatophyta</taxon>
        <taxon>Magnoliopsida</taxon>
        <taxon>eudicotyledons</taxon>
        <taxon>Gunneridae</taxon>
        <taxon>Pentapetalae</taxon>
        <taxon>asterids</taxon>
        <taxon>campanulids</taxon>
        <taxon>Asterales</taxon>
        <taxon>Asteraceae</taxon>
        <taxon>Asteroideae</taxon>
        <taxon>Heliantheae alliance</taxon>
        <taxon>Heliantheae</taxon>
        <taxon>Helianthus</taxon>
    </lineage>
</organism>
<protein>
    <submittedName>
        <fullName evidence="1">Uncharacterized protein</fullName>
    </submittedName>
</protein>
<gene>
    <name evidence="1" type="ORF">HanXRQr2_Chr04g0168971</name>
</gene>
<dbReference type="Proteomes" id="UP000215914">
    <property type="component" value="Unassembled WGS sequence"/>
</dbReference>
<accession>A0A9K3J8J5</accession>
<reference evidence="1" key="1">
    <citation type="journal article" date="2017" name="Nature">
        <title>The sunflower genome provides insights into oil metabolism, flowering and Asterid evolution.</title>
        <authorList>
            <person name="Badouin H."/>
            <person name="Gouzy J."/>
            <person name="Grassa C.J."/>
            <person name="Murat F."/>
            <person name="Staton S.E."/>
            <person name="Cottret L."/>
            <person name="Lelandais-Briere C."/>
            <person name="Owens G.L."/>
            <person name="Carrere S."/>
            <person name="Mayjonade B."/>
            <person name="Legrand L."/>
            <person name="Gill N."/>
            <person name="Kane N.C."/>
            <person name="Bowers J.E."/>
            <person name="Hubner S."/>
            <person name="Bellec A."/>
            <person name="Berard A."/>
            <person name="Berges H."/>
            <person name="Blanchet N."/>
            <person name="Boniface M.C."/>
            <person name="Brunel D."/>
            <person name="Catrice O."/>
            <person name="Chaidir N."/>
            <person name="Claudel C."/>
            <person name="Donnadieu C."/>
            <person name="Faraut T."/>
            <person name="Fievet G."/>
            <person name="Helmstetter N."/>
            <person name="King M."/>
            <person name="Knapp S.J."/>
            <person name="Lai Z."/>
            <person name="Le Paslier M.C."/>
            <person name="Lippi Y."/>
            <person name="Lorenzon L."/>
            <person name="Mandel J.R."/>
            <person name="Marage G."/>
            <person name="Marchand G."/>
            <person name="Marquand E."/>
            <person name="Bret-Mestries E."/>
            <person name="Morien E."/>
            <person name="Nambeesan S."/>
            <person name="Nguyen T."/>
            <person name="Pegot-Espagnet P."/>
            <person name="Pouilly N."/>
            <person name="Raftis F."/>
            <person name="Sallet E."/>
            <person name="Schiex T."/>
            <person name="Thomas J."/>
            <person name="Vandecasteele C."/>
            <person name="Vares D."/>
            <person name="Vear F."/>
            <person name="Vautrin S."/>
            <person name="Crespi M."/>
            <person name="Mangin B."/>
            <person name="Burke J.M."/>
            <person name="Salse J."/>
            <person name="Munos S."/>
            <person name="Vincourt P."/>
            <person name="Rieseberg L.H."/>
            <person name="Langlade N.B."/>
        </authorList>
    </citation>
    <scope>NUCLEOTIDE SEQUENCE</scope>
    <source>
        <tissue evidence="1">Leaves</tissue>
    </source>
</reference>
<evidence type="ECO:0000313" key="1">
    <source>
        <dbReference type="EMBL" id="KAF5810404.1"/>
    </source>
</evidence>
<name>A0A9K3J8J5_HELAN</name>
<dbReference type="AlphaFoldDB" id="A0A9K3J8J5"/>
<evidence type="ECO:0000313" key="2">
    <source>
        <dbReference type="Proteomes" id="UP000215914"/>
    </source>
</evidence>
<sequence length="79" mass="8921">MMIRNRLKTRFQIRTLPVVDLAFGVPTVRFCTLCSPEAATGAKPQPMLSNVDRNIHTCTTANRPRCITTLYNSRRGPLM</sequence>
<reference evidence="1" key="2">
    <citation type="submission" date="2020-06" db="EMBL/GenBank/DDBJ databases">
        <title>Helianthus annuus Genome sequencing and assembly Release 2.</title>
        <authorList>
            <person name="Gouzy J."/>
            <person name="Langlade N."/>
            <person name="Munos S."/>
        </authorList>
    </citation>
    <scope>NUCLEOTIDE SEQUENCE</scope>
    <source>
        <tissue evidence="1">Leaves</tissue>
    </source>
</reference>
<dbReference type="Gramene" id="mRNA:HanXRQr2_Chr04g0168971">
    <property type="protein sequence ID" value="mRNA:HanXRQr2_Chr04g0168971"/>
    <property type="gene ID" value="HanXRQr2_Chr04g0168971"/>
</dbReference>
<proteinExistence type="predicted"/>
<comment type="caution">
    <text evidence="1">The sequence shown here is derived from an EMBL/GenBank/DDBJ whole genome shotgun (WGS) entry which is preliminary data.</text>
</comment>